<organism evidence="2">
    <name type="scientific">Kwoniella pini CBS 10737</name>
    <dbReference type="NCBI Taxonomy" id="1296096"/>
    <lineage>
        <taxon>Eukaryota</taxon>
        <taxon>Fungi</taxon>
        <taxon>Dikarya</taxon>
        <taxon>Basidiomycota</taxon>
        <taxon>Agaricomycotina</taxon>
        <taxon>Tremellomycetes</taxon>
        <taxon>Tremellales</taxon>
        <taxon>Cryptococcaceae</taxon>
        <taxon>Kwoniella</taxon>
    </lineage>
</organism>
<evidence type="ECO:0000256" key="1">
    <source>
        <dbReference type="SAM" id="MobiDB-lite"/>
    </source>
</evidence>
<reference evidence="3" key="4">
    <citation type="submission" date="2024-02" db="EMBL/GenBank/DDBJ databases">
        <title>Comparative genomics of Cryptococcus and Kwoniella reveals pathogenesis evolution and contrasting modes of karyotype evolution via chromosome fusion or intercentromeric recombination.</title>
        <authorList>
            <person name="Coelho M.A."/>
            <person name="David-Palma M."/>
            <person name="Shea T."/>
            <person name="Bowers K."/>
            <person name="McGinley-Smith S."/>
            <person name="Mohammad A.W."/>
            <person name="Gnirke A."/>
            <person name="Yurkov A.M."/>
            <person name="Nowrousian M."/>
            <person name="Sun S."/>
            <person name="Cuomo C.A."/>
            <person name="Heitman J."/>
        </authorList>
    </citation>
    <scope>NUCLEOTIDE SEQUENCE</scope>
    <source>
        <strain evidence="3">CBS 10737</strain>
    </source>
</reference>
<sequence>MPRTYRPLLQKTATQSDVPQDGQRTPTQADYGCINPQWLISDIKSEEETGQPPLFDYPLNTTGGEINFAQGHNPITTTHPFGGSSSSVNPEYMIPNEANIPGDDFTMYGSTAAYINSKNTNAATQSAASTIDQPTNAWGTSTPCTALGTHESHILPGVFREPGALYFKQESENWNTICLRAKDHMSPNTIVHVTVTDWESPTSLCTIKLFIPSPSGLARVSYCEDGSLITQYKPDIRCEDKNHIIQELNKATNNALSRIDNEAHEYGQALRISSITPIEETDAGDSVIWEIKAQQNDASEPPPPTVVKYMREVDGQITWLSPNPSDVPWNDLIRSFVR</sequence>
<dbReference type="KEGG" id="kpin:30168755"/>
<evidence type="ECO:0000313" key="3">
    <source>
        <dbReference type="EMBL" id="WWC67033.1"/>
    </source>
</evidence>
<dbReference type="GeneID" id="30168755"/>
<name>A0A1B9IBR0_9TREE</name>
<reference evidence="2" key="1">
    <citation type="submission" date="2013-07" db="EMBL/GenBank/DDBJ databases">
        <title>The Genome Sequence of Cryptococcus pinus CBS10737.</title>
        <authorList>
            <consortium name="The Broad Institute Genome Sequencing Platform"/>
            <person name="Cuomo C."/>
            <person name="Litvintseva A."/>
            <person name="Chen Y."/>
            <person name="Heitman J."/>
            <person name="Sun S."/>
            <person name="Springer D."/>
            <person name="Dromer F."/>
            <person name="Young S.K."/>
            <person name="Zeng Q."/>
            <person name="Gargeya S."/>
            <person name="Fitzgerald M."/>
            <person name="Abouelleil A."/>
            <person name="Alvarado L."/>
            <person name="Berlin A.M."/>
            <person name="Chapman S.B."/>
            <person name="Dewar J."/>
            <person name="Goldberg J."/>
            <person name="Griggs A."/>
            <person name="Gujja S."/>
            <person name="Hansen M."/>
            <person name="Howarth C."/>
            <person name="Imamovic A."/>
            <person name="Larimer J."/>
            <person name="McCowan C."/>
            <person name="Murphy C."/>
            <person name="Pearson M."/>
            <person name="Priest M."/>
            <person name="Roberts A."/>
            <person name="Saif S."/>
            <person name="Shea T."/>
            <person name="Sykes S."/>
            <person name="Wortman J."/>
            <person name="Nusbaum C."/>
            <person name="Birren B."/>
        </authorList>
    </citation>
    <scope>NUCLEOTIDE SEQUENCE [LARGE SCALE GENOMIC DNA]</scope>
    <source>
        <strain evidence="2">CBS 10737</strain>
    </source>
</reference>
<evidence type="ECO:0000313" key="4">
    <source>
        <dbReference type="Proteomes" id="UP000094020"/>
    </source>
</evidence>
<evidence type="ECO:0000313" key="2">
    <source>
        <dbReference type="EMBL" id="OCF53085.1"/>
    </source>
</evidence>
<feature type="region of interest" description="Disordered" evidence="1">
    <location>
        <begin position="1"/>
        <end position="31"/>
    </location>
</feature>
<accession>A0A1B9IBR0</accession>
<protein>
    <submittedName>
        <fullName evidence="2">Uncharacterized protein</fullName>
    </submittedName>
</protein>
<keyword evidence="4" id="KW-1185">Reference proteome</keyword>
<proteinExistence type="predicted"/>
<reference evidence="2" key="3">
    <citation type="submission" date="2016-07" db="EMBL/GenBank/DDBJ databases">
        <title>Evolution of pathogenesis and genome organization in the Tremellales.</title>
        <authorList>
            <person name="Cuomo C."/>
            <person name="Litvintseva A."/>
            <person name="Heitman J."/>
            <person name="Chen Y."/>
            <person name="Sun S."/>
            <person name="Springer D."/>
            <person name="Dromer F."/>
            <person name="Young S."/>
            <person name="Zeng Q."/>
            <person name="Chapman S."/>
            <person name="Gujja S."/>
            <person name="Saif S."/>
            <person name="Birren B."/>
        </authorList>
    </citation>
    <scope>NUCLEOTIDE SEQUENCE</scope>
    <source>
        <strain evidence="2">CBS 10737</strain>
    </source>
</reference>
<dbReference type="RefSeq" id="XP_019014304.1">
    <property type="nucleotide sequence ID" value="XM_019152166.1"/>
</dbReference>
<feature type="compositionally biased region" description="Polar residues" evidence="1">
    <location>
        <begin position="11"/>
        <end position="28"/>
    </location>
</feature>
<dbReference type="EMBL" id="CP144519">
    <property type="protein sequence ID" value="WWC67033.1"/>
    <property type="molecule type" value="Genomic_DNA"/>
</dbReference>
<dbReference type="AlphaFoldDB" id="A0A1B9IBR0"/>
<dbReference type="EMBL" id="KI894007">
    <property type="protein sequence ID" value="OCF53085.1"/>
    <property type="molecule type" value="Genomic_DNA"/>
</dbReference>
<dbReference type="Proteomes" id="UP000094020">
    <property type="component" value="Chromosome 1"/>
</dbReference>
<gene>
    <name evidence="2" type="ORF">I206_00386</name>
    <name evidence="3" type="ORF">I206_100940</name>
</gene>
<reference evidence="3" key="2">
    <citation type="submission" date="2013-07" db="EMBL/GenBank/DDBJ databases">
        <authorList>
            <consortium name="The Broad Institute Genome Sequencing Platform"/>
            <person name="Cuomo C."/>
            <person name="Litvintseva A."/>
            <person name="Chen Y."/>
            <person name="Heitman J."/>
            <person name="Sun S."/>
            <person name="Springer D."/>
            <person name="Dromer F."/>
            <person name="Young S.K."/>
            <person name="Zeng Q."/>
            <person name="Gargeya S."/>
            <person name="Fitzgerald M."/>
            <person name="Abouelleil A."/>
            <person name="Alvarado L."/>
            <person name="Berlin A.M."/>
            <person name="Chapman S.B."/>
            <person name="Dewar J."/>
            <person name="Goldberg J."/>
            <person name="Griggs A."/>
            <person name="Gujja S."/>
            <person name="Hansen M."/>
            <person name="Howarth C."/>
            <person name="Imamovic A."/>
            <person name="Larimer J."/>
            <person name="McCowan C."/>
            <person name="Murphy C."/>
            <person name="Pearson M."/>
            <person name="Priest M."/>
            <person name="Roberts A."/>
            <person name="Saif S."/>
            <person name="Shea T."/>
            <person name="Sykes S."/>
            <person name="Wortman J."/>
            <person name="Nusbaum C."/>
            <person name="Birren B."/>
        </authorList>
    </citation>
    <scope>NUCLEOTIDE SEQUENCE</scope>
    <source>
        <strain evidence="3">CBS 10737</strain>
    </source>
</reference>